<dbReference type="EMBL" id="MHIG01000019">
    <property type="protein sequence ID" value="OGY46972.1"/>
    <property type="molecule type" value="Genomic_DNA"/>
</dbReference>
<dbReference type="Proteomes" id="UP000178385">
    <property type="component" value="Unassembled WGS sequence"/>
</dbReference>
<dbReference type="SMART" id="SM00465">
    <property type="entry name" value="GIYc"/>
    <property type="match status" value="1"/>
</dbReference>
<dbReference type="GO" id="GO:0009380">
    <property type="term" value="C:excinuclease repair complex"/>
    <property type="evidence" value="ECO:0007669"/>
    <property type="project" value="TreeGrafter"/>
</dbReference>
<dbReference type="InterPro" id="IPR047296">
    <property type="entry name" value="GIY-YIG_UvrC_Cho"/>
</dbReference>
<dbReference type="PROSITE" id="PS50165">
    <property type="entry name" value="UVRC"/>
    <property type="match status" value="1"/>
</dbReference>
<dbReference type="InterPro" id="IPR050066">
    <property type="entry name" value="UvrABC_protein_C"/>
</dbReference>
<dbReference type="PROSITE" id="PS50164">
    <property type="entry name" value="GIY_YIG"/>
    <property type="match status" value="1"/>
</dbReference>
<name>A0A1G1Y3U4_9BACT</name>
<evidence type="ECO:0000259" key="3">
    <source>
        <dbReference type="PROSITE" id="PS50165"/>
    </source>
</evidence>
<dbReference type="Gene3D" id="3.30.420.340">
    <property type="entry name" value="UvrC, RNAse H endonuclease domain"/>
    <property type="match status" value="1"/>
</dbReference>
<sequence length="469" mass="54504">MRQLAKLPQKPGIYRFLDQQGNLLYIGKAKNLKSRVKSYFTRFAETKARRARFAARCANASARRGASARRAKTAELSPAKQLMVQKIKKIQFSIVTNETEALLLERQLIKKYQPPYNVDLKDDKSWLYAVITKEEFPKIILTRYKKQIPCLAGRQARNKKISNHKFQFSNSFGPYTSASAIRQTLRMLRKIFPYYSASGPMIDLSKNWRSRLHLGRYLNKPVADKKEWLNNIKLIKKFLNGKVEDFKITLRKKMRAAAKKKNFEQAGLIRDQLKSLEIISQKQQVLKNNEIDENYLIKIKKNFQALEQLKKILKLNKPPLRIEAYDISNIMGQMAVGSMVAFIDGQSDKSQYRRFKIKTVFGANDPAMIGEVIKRRFRHPDWPVPDLILIDGGPTQLNAAVRELKKSSFKLPIISLAKREEEIYLSDEAVPIRLPKFSPALQLLQRIRDEAHRFAINYYRRLHSKTYRG</sequence>
<dbReference type="Pfam" id="PF08459">
    <property type="entry name" value="UvrC_RNaseH_dom"/>
    <property type="match status" value="1"/>
</dbReference>
<dbReference type="Pfam" id="PF01541">
    <property type="entry name" value="GIY-YIG"/>
    <property type="match status" value="1"/>
</dbReference>
<dbReference type="InterPro" id="IPR038476">
    <property type="entry name" value="UvrC_RNase_H_dom_sf"/>
</dbReference>
<dbReference type="InterPro" id="IPR000305">
    <property type="entry name" value="GIY-YIG_endonuc"/>
</dbReference>
<dbReference type="CDD" id="cd10434">
    <property type="entry name" value="GIY-YIG_UvrC_Cho"/>
    <property type="match status" value="1"/>
</dbReference>
<dbReference type="SUPFAM" id="SSF82771">
    <property type="entry name" value="GIY-YIG endonuclease"/>
    <property type="match status" value="2"/>
</dbReference>
<evidence type="ECO:0000259" key="1">
    <source>
        <dbReference type="PROSITE" id="PS50151"/>
    </source>
</evidence>
<feature type="domain" description="UvrC family homology region profile" evidence="3">
    <location>
        <begin position="296"/>
        <end position="400"/>
    </location>
</feature>
<comment type="caution">
    <text evidence="4">The sequence shown here is derived from an EMBL/GenBank/DDBJ whole genome shotgun (WGS) entry which is preliminary data.</text>
</comment>
<reference evidence="4 5" key="1">
    <citation type="journal article" date="2016" name="Nat. Commun.">
        <title>Thousands of microbial genomes shed light on interconnected biogeochemical processes in an aquifer system.</title>
        <authorList>
            <person name="Anantharaman K."/>
            <person name="Brown C.T."/>
            <person name="Hug L.A."/>
            <person name="Sharon I."/>
            <person name="Castelle C.J."/>
            <person name="Probst A.J."/>
            <person name="Thomas B.C."/>
            <person name="Singh A."/>
            <person name="Wilkins M.J."/>
            <person name="Karaoz U."/>
            <person name="Brodie E.L."/>
            <person name="Williams K.H."/>
            <person name="Hubbard S.S."/>
            <person name="Banfield J.F."/>
        </authorList>
    </citation>
    <scope>NUCLEOTIDE SEQUENCE [LARGE SCALE GENOMIC DNA]</scope>
</reference>
<dbReference type="InterPro" id="IPR036876">
    <property type="entry name" value="UVR_dom_sf"/>
</dbReference>
<dbReference type="InterPro" id="IPR001162">
    <property type="entry name" value="UvrC_RNase_H_dom"/>
</dbReference>
<organism evidence="4 5">
    <name type="scientific">Candidatus Buchananbacteria bacterium RIFCSPHIGHO2_01_FULL_47_11b</name>
    <dbReference type="NCBI Taxonomy" id="1797537"/>
    <lineage>
        <taxon>Bacteria</taxon>
        <taxon>Candidatus Buchananiibacteriota</taxon>
    </lineage>
</organism>
<evidence type="ECO:0008006" key="6">
    <source>
        <dbReference type="Google" id="ProtNLM"/>
    </source>
</evidence>
<feature type="domain" description="UVR" evidence="1">
    <location>
        <begin position="244"/>
        <end position="279"/>
    </location>
</feature>
<accession>A0A1G1Y3U4</accession>
<evidence type="ECO:0000313" key="5">
    <source>
        <dbReference type="Proteomes" id="UP000178385"/>
    </source>
</evidence>
<dbReference type="PROSITE" id="PS50151">
    <property type="entry name" value="UVR"/>
    <property type="match status" value="1"/>
</dbReference>
<dbReference type="Gene3D" id="3.40.1440.10">
    <property type="entry name" value="GIY-YIG endonuclease"/>
    <property type="match status" value="1"/>
</dbReference>
<feature type="domain" description="GIY-YIG" evidence="2">
    <location>
        <begin position="9"/>
        <end position="118"/>
    </location>
</feature>
<dbReference type="GO" id="GO:0009381">
    <property type="term" value="F:excinuclease ABC activity"/>
    <property type="evidence" value="ECO:0007669"/>
    <property type="project" value="InterPro"/>
</dbReference>
<dbReference type="Pfam" id="PF02151">
    <property type="entry name" value="UVR"/>
    <property type="match status" value="1"/>
</dbReference>
<dbReference type="SUPFAM" id="SSF46600">
    <property type="entry name" value="C-terminal UvrC-binding domain of UvrB"/>
    <property type="match status" value="1"/>
</dbReference>
<evidence type="ECO:0000259" key="2">
    <source>
        <dbReference type="PROSITE" id="PS50164"/>
    </source>
</evidence>
<dbReference type="InterPro" id="IPR001943">
    <property type="entry name" value="UVR_dom"/>
</dbReference>
<dbReference type="PANTHER" id="PTHR30562">
    <property type="entry name" value="UVRC/OXIDOREDUCTASE"/>
    <property type="match status" value="1"/>
</dbReference>
<protein>
    <recommendedName>
        <fullName evidence="6">Excinuclease ABC subunit C</fullName>
    </recommendedName>
</protein>
<proteinExistence type="predicted"/>
<dbReference type="AlphaFoldDB" id="A0A1G1Y3U4"/>
<gene>
    <name evidence="4" type="ORF">A2840_00965</name>
</gene>
<evidence type="ECO:0000313" key="4">
    <source>
        <dbReference type="EMBL" id="OGY46972.1"/>
    </source>
</evidence>
<dbReference type="PANTHER" id="PTHR30562:SF1">
    <property type="entry name" value="UVRABC SYSTEM PROTEIN C"/>
    <property type="match status" value="1"/>
</dbReference>
<dbReference type="InterPro" id="IPR035901">
    <property type="entry name" value="GIY-YIG_endonuc_sf"/>
</dbReference>
<dbReference type="Gene3D" id="4.10.860.10">
    <property type="entry name" value="UVR domain"/>
    <property type="match status" value="1"/>
</dbReference>
<dbReference type="GO" id="GO:0006289">
    <property type="term" value="P:nucleotide-excision repair"/>
    <property type="evidence" value="ECO:0007669"/>
    <property type="project" value="InterPro"/>
</dbReference>